<evidence type="ECO:0000313" key="1">
    <source>
        <dbReference type="EMBL" id="GBG20477.1"/>
    </source>
</evidence>
<accession>A0A2R5FNX8</accession>
<evidence type="ECO:0000313" key="2">
    <source>
        <dbReference type="Proteomes" id="UP000245124"/>
    </source>
</evidence>
<sequence length="133" mass="15323">MNNQYQYPIPNHQFPFFKANFLVVMLESLLVKPIRNSQFAITFCDGDLDPDTKRAAYLAGDLNPQSSLKMLISSQCFRDSAILHDNKRYAISKSPFFSSNSSPTGERDRFYIAKPLRGILRTKEEKFLFFPNS</sequence>
<comment type="caution">
    <text evidence="1">The sequence shown here is derived from an EMBL/GenBank/DDBJ whole genome shotgun (WGS) entry which is preliminary data.</text>
</comment>
<dbReference type="EMBL" id="BDUD01000001">
    <property type="protein sequence ID" value="GBG20477.1"/>
    <property type="molecule type" value="Genomic_DNA"/>
</dbReference>
<gene>
    <name evidence="1" type="ORF">NIES4072_41560</name>
</gene>
<protein>
    <submittedName>
        <fullName evidence="1">Uncharacterized protein</fullName>
    </submittedName>
</protein>
<reference evidence="1 2" key="1">
    <citation type="submission" date="2017-06" db="EMBL/GenBank/DDBJ databases">
        <title>Genome sequencing of cyanobaciteial culture collection at National Institute for Environmental Studies (NIES).</title>
        <authorList>
            <person name="Hirose Y."/>
            <person name="Shimura Y."/>
            <person name="Fujisawa T."/>
            <person name="Nakamura Y."/>
            <person name="Kawachi M."/>
        </authorList>
    </citation>
    <scope>NUCLEOTIDE SEQUENCE [LARGE SCALE GENOMIC DNA]</scope>
    <source>
        <strain evidence="1 2">NIES-4072</strain>
    </source>
</reference>
<dbReference type="AlphaFoldDB" id="A0A2R5FNX8"/>
<dbReference type="Proteomes" id="UP000245124">
    <property type="component" value="Unassembled WGS sequence"/>
</dbReference>
<keyword evidence="2" id="KW-1185">Reference proteome</keyword>
<name>A0A2R5FNX8_NOSCO</name>
<proteinExistence type="predicted"/>
<organism evidence="1 2">
    <name type="scientific">Nostoc commune NIES-4072</name>
    <dbReference type="NCBI Taxonomy" id="2005467"/>
    <lineage>
        <taxon>Bacteria</taxon>
        <taxon>Bacillati</taxon>
        <taxon>Cyanobacteriota</taxon>
        <taxon>Cyanophyceae</taxon>
        <taxon>Nostocales</taxon>
        <taxon>Nostocaceae</taxon>
        <taxon>Nostoc</taxon>
    </lineage>
</organism>